<keyword evidence="2" id="KW-1185">Reference proteome</keyword>
<protein>
    <recommendedName>
        <fullName evidence="3">Lipoprotein</fullName>
    </recommendedName>
</protein>
<evidence type="ECO:0008006" key="3">
    <source>
        <dbReference type="Google" id="ProtNLM"/>
    </source>
</evidence>
<dbReference type="Proteomes" id="UP001320603">
    <property type="component" value="Chromosome"/>
</dbReference>
<gene>
    <name evidence="1" type="ORF">NEE14_002885</name>
</gene>
<dbReference type="RefSeq" id="WP_251967423.1">
    <property type="nucleotide sequence ID" value="NZ_CP146284.1"/>
</dbReference>
<reference evidence="1 2" key="1">
    <citation type="submission" date="2024-02" db="EMBL/GenBank/DDBJ databases">
        <title>Whole genome sequencing of Parabacteroides sp. AD58.</title>
        <authorList>
            <person name="Chaplin A.V."/>
            <person name="Pikina A.P."/>
            <person name="Sokolova S.R."/>
            <person name="Korostin D.O."/>
            <person name="Efimov B.A."/>
        </authorList>
    </citation>
    <scope>NUCLEOTIDE SEQUENCE [LARGE SCALE GENOMIC DNA]</scope>
    <source>
        <strain evidence="1 2">AD58</strain>
    </source>
</reference>
<organism evidence="1 2">
    <name type="scientific">Parabacteroides absconsus</name>
    <dbReference type="NCBI Taxonomy" id="2951805"/>
    <lineage>
        <taxon>Bacteria</taxon>
        <taxon>Pseudomonadati</taxon>
        <taxon>Bacteroidota</taxon>
        <taxon>Bacteroidia</taxon>
        <taxon>Bacteroidales</taxon>
        <taxon>Tannerellaceae</taxon>
        <taxon>Parabacteroides</taxon>
    </lineage>
</organism>
<evidence type="ECO:0000313" key="1">
    <source>
        <dbReference type="EMBL" id="WWV66952.1"/>
    </source>
</evidence>
<accession>A0ABZ2ILR4</accession>
<evidence type="ECO:0000313" key="2">
    <source>
        <dbReference type="Proteomes" id="UP001320603"/>
    </source>
</evidence>
<dbReference type="EMBL" id="CP146284">
    <property type="protein sequence ID" value="WWV66952.1"/>
    <property type="molecule type" value="Genomic_DNA"/>
</dbReference>
<proteinExistence type="predicted"/>
<sequence>MKFIQVLLILGVWGSLNACQHAKKESLSQSIQIDLESEQVQDSLAFSLFVDSNECNEYKRLIPILEDAKGDENPILINMKIKL</sequence>
<name>A0ABZ2ILR4_9BACT</name>